<dbReference type="InterPro" id="IPR001000">
    <property type="entry name" value="GH10_dom"/>
</dbReference>
<evidence type="ECO:0000256" key="11">
    <source>
        <dbReference type="SAM" id="SignalP"/>
    </source>
</evidence>
<comment type="similarity">
    <text evidence="2 9">Belongs to the glycosyl hydrolase 10 (cellulase F) family.</text>
</comment>
<organism evidence="13 14">
    <name type="scientific">Actinotalea ferrariae CF5-4</name>
    <dbReference type="NCBI Taxonomy" id="948458"/>
    <lineage>
        <taxon>Bacteria</taxon>
        <taxon>Bacillati</taxon>
        <taxon>Actinomycetota</taxon>
        <taxon>Actinomycetes</taxon>
        <taxon>Micrococcales</taxon>
        <taxon>Cellulomonadaceae</taxon>
        <taxon>Actinotalea</taxon>
    </lineage>
</organism>
<evidence type="ECO:0000256" key="2">
    <source>
        <dbReference type="ARBA" id="ARBA00007495"/>
    </source>
</evidence>
<evidence type="ECO:0000256" key="7">
    <source>
        <dbReference type="ARBA" id="ARBA00023295"/>
    </source>
</evidence>
<dbReference type="SUPFAM" id="SSF51445">
    <property type="entry name" value="(Trans)glycosidases"/>
    <property type="match status" value="1"/>
</dbReference>
<keyword evidence="6 9" id="KW-0119">Carbohydrate metabolism</keyword>
<keyword evidence="14" id="KW-1185">Reference proteome</keyword>
<keyword evidence="3 13" id="KW-0858">Xylan degradation</keyword>
<reference evidence="13 14" key="1">
    <citation type="submission" date="2014-01" db="EMBL/GenBank/DDBJ databases">
        <title>Actinotalea ferrariae CF5-4.</title>
        <authorList>
            <person name="Chen F."/>
            <person name="Li Y."/>
            <person name="Wang G."/>
        </authorList>
    </citation>
    <scope>NUCLEOTIDE SEQUENCE [LARGE SCALE GENOMIC DNA]</scope>
    <source>
        <strain evidence="13 14">CF5-4</strain>
    </source>
</reference>
<evidence type="ECO:0000313" key="13">
    <source>
        <dbReference type="EMBL" id="EYR64065.1"/>
    </source>
</evidence>
<keyword evidence="5 9" id="KW-0378">Hydrolase</keyword>
<protein>
    <recommendedName>
        <fullName evidence="9">Beta-xylanase</fullName>
        <ecNumber evidence="9">3.2.1.8</ecNumber>
    </recommendedName>
</protein>
<dbReference type="GO" id="GO:0045493">
    <property type="term" value="P:xylan catabolic process"/>
    <property type="evidence" value="ECO:0007669"/>
    <property type="project" value="UniProtKB-KW"/>
</dbReference>
<keyword evidence="4 11" id="KW-0732">Signal</keyword>
<evidence type="ECO:0000256" key="1">
    <source>
        <dbReference type="ARBA" id="ARBA00000681"/>
    </source>
</evidence>
<dbReference type="InterPro" id="IPR044846">
    <property type="entry name" value="GH10"/>
</dbReference>
<dbReference type="SMART" id="SM00633">
    <property type="entry name" value="Glyco_10"/>
    <property type="match status" value="1"/>
</dbReference>
<dbReference type="PROSITE" id="PS51760">
    <property type="entry name" value="GH10_2"/>
    <property type="match status" value="1"/>
</dbReference>
<dbReference type="Gene3D" id="3.20.20.80">
    <property type="entry name" value="Glycosidases"/>
    <property type="match status" value="1"/>
</dbReference>
<evidence type="ECO:0000256" key="5">
    <source>
        <dbReference type="ARBA" id="ARBA00022801"/>
    </source>
</evidence>
<evidence type="ECO:0000313" key="14">
    <source>
        <dbReference type="Proteomes" id="UP000019753"/>
    </source>
</evidence>
<keyword evidence="7 9" id="KW-0326">Glycosidase</keyword>
<dbReference type="InterPro" id="IPR017853">
    <property type="entry name" value="GH"/>
</dbReference>
<gene>
    <name evidence="13" type="ORF">N866_15915</name>
</gene>
<dbReference type="Pfam" id="PF00331">
    <property type="entry name" value="Glyco_hydro_10"/>
    <property type="match status" value="1"/>
</dbReference>
<feature type="domain" description="GH10" evidence="12">
    <location>
        <begin position="61"/>
        <end position="367"/>
    </location>
</feature>
<dbReference type="EMBL" id="AXCW01000050">
    <property type="protein sequence ID" value="EYR64065.1"/>
    <property type="molecule type" value="Genomic_DNA"/>
</dbReference>
<evidence type="ECO:0000256" key="9">
    <source>
        <dbReference type="RuleBase" id="RU361174"/>
    </source>
</evidence>
<proteinExistence type="inferred from homology"/>
<feature type="region of interest" description="Disordered" evidence="10">
    <location>
        <begin position="367"/>
        <end position="388"/>
    </location>
</feature>
<evidence type="ECO:0000256" key="3">
    <source>
        <dbReference type="ARBA" id="ARBA00022651"/>
    </source>
</evidence>
<evidence type="ECO:0000256" key="10">
    <source>
        <dbReference type="SAM" id="MobiDB-lite"/>
    </source>
</evidence>
<dbReference type="AlphaFoldDB" id="A0A021VVJ3"/>
<feature type="chain" id="PRO_5001500885" description="Beta-xylanase" evidence="11">
    <location>
        <begin position="31"/>
        <end position="388"/>
    </location>
</feature>
<evidence type="ECO:0000256" key="4">
    <source>
        <dbReference type="ARBA" id="ARBA00022729"/>
    </source>
</evidence>
<keyword evidence="8 9" id="KW-0624">Polysaccharide degradation</keyword>
<accession>A0A021VVJ3</accession>
<evidence type="ECO:0000256" key="6">
    <source>
        <dbReference type="ARBA" id="ARBA00023277"/>
    </source>
</evidence>
<dbReference type="PANTHER" id="PTHR31490:SF88">
    <property type="entry name" value="BETA-XYLANASE"/>
    <property type="match status" value="1"/>
</dbReference>
<dbReference type="PANTHER" id="PTHR31490">
    <property type="entry name" value="GLYCOSYL HYDROLASE"/>
    <property type="match status" value="1"/>
</dbReference>
<dbReference type="EC" id="3.2.1.8" evidence="9"/>
<dbReference type="GO" id="GO:0031176">
    <property type="term" value="F:endo-1,4-beta-xylanase activity"/>
    <property type="evidence" value="ECO:0007669"/>
    <property type="project" value="UniProtKB-EC"/>
</dbReference>
<dbReference type="Proteomes" id="UP000019753">
    <property type="component" value="Unassembled WGS sequence"/>
</dbReference>
<dbReference type="PRINTS" id="PR00134">
    <property type="entry name" value="GLHYDRLASE10"/>
</dbReference>
<name>A0A021VVJ3_9CELL</name>
<evidence type="ECO:0000256" key="8">
    <source>
        <dbReference type="ARBA" id="ARBA00023326"/>
    </source>
</evidence>
<dbReference type="OrthoDB" id="9815836at2"/>
<comment type="caution">
    <text evidence="13">The sequence shown here is derived from an EMBL/GenBank/DDBJ whole genome shotgun (WGS) entry which is preliminary data.</text>
</comment>
<sequence>MSHPATLRRVTAIAATAITAVALSVPAAQGAPPEETLRSEAPRDLKIGSAVWGQNELLDYDRKNPTEFQRILAAEFNSITPENDMKWAEIHPEPGVYDFSGADAVVAFAQANNQEVRGHTLLWHSQNPQWVIDASASWTCQEARDVLEEHVRTIVGRYAGEIYEWDVANEIFQDDWDNGGVRLRTEANPFLKACAEDPVALIGDVFRWAHEADPEALLFLNDYNAEGINTKTDAYYALAQELLADGVPVHGMGAQGHLSLQYGFDTSIQANFERFAALGLKVAVTEADVRMPLGDDGEPTAEQIALQAERFDAMLQACINVAACTSYTVWGFDDARSWVPGVFPEGYATIMTEEFEKKPSYSALLESLRDATPGKSPRTPPGLNTLNR</sequence>
<feature type="signal peptide" evidence="11">
    <location>
        <begin position="1"/>
        <end position="30"/>
    </location>
</feature>
<evidence type="ECO:0000259" key="12">
    <source>
        <dbReference type="PROSITE" id="PS51760"/>
    </source>
</evidence>
<comment type="catalytic activity">
    <reaction evidence="1 9">
        <text>Endohydrolysis of (1-&gt;4)-beta-D-xylosidic linkages in xylans.</text>
        <dbReference type="EC" id="3.2.1.8"/>
    </reaction>
</comment>